<reference evidence="1" key="1">
    <citation type="submission" date="2021-05" db="EMBL/GenBank/DDBJ databases">
        <title>Comparative genomics of three Colletotrichum scovillei strains and genetic complementation revealed genes involved fungal growth and virulence on chili pepper.</title>
        <authorList>
            <person name="Hsieh D.-K."/>
            <person name="Chuang S.-C."/>
            <person name="Chen C.-Y."/>
            <person name="Chao Y.-T."/>
            <person name="Lu M.-Y.J."/>
            <person name="Lee M.-H."/>
            <person name="Shih M.-C."/>
        </authorList>
    </citation>
    <scope>NUCLEOTIDE SEQUENCE</scope>
    <source>
        <strain evidence="1">Coll-153</strain>
    </source>
</reference>
<evidence type="ECO:0000313" key="2">
    <source>
        <dbReference type="Proteomes" id="UP000699042"/>
    </source>
</evidence>
<comment type="caution">
    <text evidence="1">The sequence shown here is derived from an EMBL/GenBank/DDBJ whole genome shotgun (WGS) entry which is preliminary data.</text>
</comment>
<organism evidence="1 2">
    <name type="scientific">Colletotrichum scovillei</name>
    <dbReference type="NCBI Taxonomy" id="1209932"/>
    <lineage>
        <taxon>Eukaryota</taxon>
        <taxon>Fungi</taxon>
        <taxon>Dikarya</taxon>
        <taxon>Ascomycota</taxon>
        <taxon>Pezizomycotina</taxon>
        <taxon>Sordariomycetes</taxon>
        <taxon>Hypocreomycetidae</taxon>
        <taxon>Glomerellales</taxon>
        <taxon>Glomerellaceae</taxon>
        <taxon>Colletotrichum</taxon>
        <taxon>Colletotrichum acutatum species complex</taxon>
    </lineage>
</organism>
<dbReference type="EMBL" id="JAESDN010000013">
    <property type="protein sequence ID" value="KAG7042455.1"/>
    <property type="molecule type" value="Genomic_DNA"/>
</dbReference>
<proteinExistence type="predicted"/>
<sequence length="105" mass="11905">VVWVDTYNTDVRHTFCIVSNQTLVPSTSIRAEGWQGGKVGVAGNTQSCSTILRKACLIHMSWKRLSRRNGYQLCHGEWLAPRIRRRGIVVWCSAVKNGMVCEVHY</sequence>
<feature type="non-terminal residue" evidence="1">
    <location>
        <position position="1"/>
    </location>
</feature>
<dbReference type="Proteomes" id="UP000699042">
    <property type="component" value="Unassembled WGS sequence"/>
</dbReference>
<protein>
    <submittedName>
        <fullName evidence="1">Uncharacterized protein</fullName>
    </submittedName>
</protein>
<evidence type="ECO:0000313" key="1">
    <source>
        <dbReference type="EMBL" id="KAG7042455.1"/>
    </source>
</evidence>
<keyword evidence="2" id="KW-1185">Reference proteome</keyword>
<name>A0A9P7QT46_9PEZI</name>
<accession>A0A9P7QT46</accession>
<dbReference type="AlphaFoldDB" id="A0A9P7QT46"/>
<gene>
    <name evidence="1" type="ORF">JMJ77_010553</name>
</gene>